<organism evidence="1">
    <name type="scientific">Siphoviridae sp. ctOCb13</name>
    <dbReference type="NCBI Taxonomy" id="2825477"/>
    <lineage>
        <taxon>Viruses</taxon>
        <taxon>Duplodnaviria</taxon>
        <taxon>Heunggongvirae</taxon>
        <taxon>Uroviricota</taxon>
        <taxon>Caudoviricetes</taxon>
    </lineage>
</organism>
<accession>A0A8S5Q1H6</accession>
<reference evidence="1" key="1">
    <citation type="journal article" date="2021" name="Proc. Natl. Acad. Sci. U.S.A.">
        <title>A Catalog of Tens of Thousands of Viruses from Human Metagenomes Reveals Hidden Associations with Chronic Diseases.</title>
        <authorList>
            <person name="Tisza M.J."/>
            <person name="Buck C.B."/>
        </authorList>
    </citation>
    <scope>NUCLEOTIDE SEQUENCE</scope>
    <source>
        <strain evidence="1">CtOCb13</strain>
    </source>
</reference>
<sequence length="156" mass="17884">MDYKVTILKKEIPTEETLLPEISDLHFGILAENKAVFDYTAYIEANKLQIDYKVFMRMNKHFIEILAKASGKKTFELFFQNTNGHILVEAELAFIFLAFVNPDMFLYFNGLLTDAISDGVAYSHSYIYSLAAQRLPSEVLNDIIKERKNDTAGDQQ</sequence>
<evidence type="ECO:0000313" key="1">
    <source>
        <dbReference type="EMBL" id="DAE12681.1"/>
    </source>
</evidence>
<proteinExistence type="predicted"/>
<protein>
    <submittedName>
        <fullName evidence="1">Uncharacterized protein</fullName>
    </submittedName>
</protein>
<dbReference type="EMBL" id="BK015555">
    <property type="protein sequence ID" value="DAE12681.1"/>
    <property type="molecule type" value="Genomic_DNA"/>
</dbReference>
<name>A0A8S5Q1H6_9CAUD</name>